<evidence type="ECO:0000313" key="1">
    <source>
        <dbReference type="EMBL" id="OMO62193.1"/>
    </source>
</evidence>
<name>A0A1R3GVT1_COCAP</name>
<proteinExistence type="predicted"/>
<feature type="non-terminal residue" evidence="1">
    <location>
        <position position="47"/>
    </location>
</feature>
<dbReference type="Gramene" id="OMO62193">
    <property type="protein sequence ID" value="OMO62193"/>
    <property type="gene ID" value="CCACVL1_22972"/>
</dbReference>
<reference evidence="1 2" key="1">
    <citation type="submission" date="2013-09" db="EMBL/GenBank/DDBJ databases">
        <title>Corchorus capsularis genome sequencing.</title>
        <authorList>
            <person name="Alam M."/>
            <person name="Haque M.S."/>
            <person name="Islam M.S."/>
            <person name="Emdad E.M."/>
            <person name="Islam M.M."/>
            <person name="Ahmed B."/>
            <person name="Halim A."/>
            <person name="Hossen Q.M.M."/>
            <person name="Hossain M.Z."/>
            <person name="Ahmed R."/>
            <person name="Khan M.M."/>
            <person name="Islam R."/>
            <person name="Rashid M.M."/>
            <person name="Khan S.A."/>
            <person name="Rahman M.S."/>
            <person name="Alam M."/>
        </authorList>
    </citation>
    <scope>NUCLEOTIDE SEQUENCE [LARGE SCALE GENOMIC DNA]</scope>
    <source>
        <strain evidence="2">cv. CVL-1</strain>
        <tissue evidence="1">Whole seedling</tissue>
    </source>
</reference>
<comment type="caution">
    <text evidence="1">The sequence shown here is derived from an EMBL/GenBank/DDBJ whole genome shotgun (WGS) entry which is preliminary data.</text>
</comment>
<dbReference type="EMBL" id="AWWV01013303">
    <property type="protein sequence ID" value="OMO62193.1"/>
    <property type="molecule type" value="Genomic_DNA"/>
</dbReference>
<sequence length="47" mass="5370">MANDPVSLVWSYALDQCRHPHHYTFFNSKVNLRGSPLHFKGTKGIKA</sequence>
<accession>A0A1R3GVT1</accession>
<dbReference type="AlphaFoldDB" id="A0A1R3GVT1"/>
<protein>
    <submittedName>
        <fullName evidence="1">Uncharacterized protein</fullName>
    </submittedName>
</protein>
<dbReference type="Proteomes" id="UP000188268">
    <property type="component" value="Unassembled WGS sequence"/>
</dbReference>
<gene>
    <name evidence="1" type="ORF">CCACVL1_22972</name>
</gene>
<evidence type="ECO:0000313" key="2">
    <source>
        <dbReference type="Proteomes" id="UP000188268"/>
    </source>
</evidence>
<organism evidence="1 2">
    <name type="scientific">Corchorus capsularis</name>
    <name type="common">Jute</name>
    <dbReference type="NCBI Taxonomy" id="210143"/>
    <lineage>
        <taxon>Eukaryota</taxon>
        <taxon>Viridiplantae</taxon>
        <taxon>Streptophyta</taxon>
        <taxon>Embryophyta</taxon>
        <taxon>Tracheophyta</taxon>
        <taxon>Spermatophyta</taxon>
        <taxon>Magnoliopsida</taxon>
        <taxon>eudicotyledons</taxon>
        <taxon>Gunneridae</taxon>
        <taxon>Pentapetalae</taxon>
        <taxon>rosids</taxon>
        <taxon>malvids</taxon>
        <taxon>Malvales</taxon>
        <taxon>Malvaceae</taxon>
        <taxon>Grewioideae</taxon>
        <taxon>Apeibeae</taxon>
        <taxon>Corchorus</taxon>
    </lineage>
</organism>
<keyword evidence="2" id="KW-1185">Reference proteome</keyword>